<dbReference type="Pfam" id="PF00651">
    <property type="entry name" value="BTB"/>
    <property type="match status" value="2"/>
</dbReference>
<dbReference type="Gene3D" id="3.30.710.10">
    <property type="entry name" value="Potassium Channel Kv1.1, Chain A"/>
    <property type="match status" value="2"/>
</dbReference>
<name>A0A811LFV0_9BILA</name>
<protein>
    <recommendedName>
        <fullName evidence="1">BTB domain-containing protein</fullName>
    </recommendedName>
</protein>
<gene>
    <name evidence="2" type="ORF">BOKJ2_LOCUS11881</name>
</gene>
<comment type="caution">
    <text evidence="2">The sequence shown here is derived from an EMBL/GenBank/DDBJ whole genome shotgun (WGS) entry which is preliminary data.</text>
</comment>
<dbReference type="PROSITE" id="PS50097">
    <property type="entry name" value="BTB"/>
    <property type="match status" value="2"/>
</dbReference>
<reference evidence="2" key="1">
    <citation type="submission" date="2020-09" db="EMBL/GenBank/DDBJ databases">
        <authorList>
            <person name="Kikuchi T."/>
        </authorList>
    </citation>
    <scope>NUCLEOTIDE SEQUENCE</scope>
    <source>
        <strain evidence="2">SH1</strain>
    </source>
</reference>
<feature type="domain" description="BTB" evidence="1">
    <location>
        <begin position="46"/>
        <end position="107"/>
    </location>
</feature>
<dbReference type="EMBL" id="CAJFDH010000005">
    <property type="protein sequence ID" value="CAD5226045.1"/>
    <property type="molecule type" value="Genomic_DNA"/>
</dbReference>
<accession>A0A811LFV0</accession>
<dbReference type="SMART" id="SM00225">
    <property type="entry name" value="BTB"/>
    <property type="match status" value="2"/>
</dbReference>
<feature type="domain" description="BTB" evidence="1">
    <location>
        <begin position="297"/>
        <end position="358"/>
    </location>
</feature>
<dbReference type="Proteomes" id="UP000783686">
    <property type="component" value="Unassembled WGS sequence"/>
</dbReference>
<proteinExistence type="predicted"/>
<dbReference type="CDD" id="cd18186">
    <property type="entry name" value="BTB_POZ_ZBTB_KLHL-like"/>
    <property type="match status" value="2"/>
</dbReference>
<sequence length="536" mass="62410">MAAFEEQDYLLKENSRLIVDRIKELKEIVKTVDCELPTELDQNSNTDFDLVISTCGRKFKVQKSILMSKSPVFKGMFASEMVESKTDELEVTDDAEAFEAMLAFMYSYKRVEDVELAIKVCIVADKYAVDVLLNQCELFLLENLTFKNAFDCLDMALALNLNYLQLNCSKLMFFGIGKSMLNKPKPPSVYIKFEKELPKYSMIDDVYLTNTDSFEFIFETNLYFTAYRFELFSNICEQKSEYHGKLNWVKPIELINDNYANEKRVKTFEIDVPQMFKQIVKNIDDELPTKTGQNSNYDVTIAACNRKFKVQKSVLISKSPVFKSMFSSKMLESKADELEVTDDAEAFEAMLAFMYSHKRVEDVDLAIKVCMVADKYAVDVLLNQCELFLLENLTFKNAFDCLDMALALNLNYLQLNCSKLMFFGIGKSMLNKPKPPSVYIKFEKELPKYSMIDDVYLTNTDSFEFIFETNLYFTAYRFELFSNICEQKSEYHGKLNWVKPIELINDNYANEKRVKTFEIDVPQMFKRKREHGRTEV</sequence>
<dbReference type="PANTHER" id="PTHR24413">
    <property type="entry name" value="SPECKLE-TYPE POZ PROTEIN"/>
    <property type="match status" value="1"/>
</dbReference>
<organism evidence="2 3">
    <name type="scientific">Bursaphelenchus okinawaensis</name>
    <dbReference type="NCBI Taxonomy" id="465554"/>
    <lineage>
        <taxon>Eukaryota</taxon>
        <taxon>Metazoa</taxon>
        <taxon>Ecdysozoa</taxon>
        <taxon>Nematoda</taxon>
        <taxon>Chromadorea</taxon>
        <taxon>Rhabditida</taxon>
        <taxon>Tylenchina</taxon>
        <taxon>Tylenchomorpha</taxon>
        <taxon>Aphelenchoidea</taxon>
        <taxon>Aphelenchoididae</taxon>
        <taxon>Bursaphelenchus</taxon>
    </lineage>
</organism>
<dbReference type="EMBL" id="CAJFCW020000005">
    <property type="protein sequence ID" value="CAG9121669.1"/>
    <property type="molecule type" value="Genomic_DNA"/>
</dbReference>
<dbReference type="AlphaFoldDB" id="A0A811LFV0"/>
<dbReference type="InterPro" id="IPR011333">
    <property type="entry name" value="SKP1/BTB/POZ_sf"/>
</dbReference>
<keyword evidence="3" id="KW-1185">Reference proteome</keyword>
<dbReference type="OrthoDB" id="7697132at2759"/>
<dbReference type="SUPFAM" id="SSF54695">
    <property type="entry name" value="POZ domain"/>
    <property type="match status" value="2"/>
</dbReference>
<evidence type="ECO:0000313" key="2">
    <source>
        <dbReference type="EMBL" id="CAD5226045.1"/>
    </source>
</evidence>
<dbReference type="InterPro" id="IPR000210">
    <property type="entry name" value="BTB/POZ_dom"/>
</dbReference>
<evidence type="ECO:0000259" key="1">
    <source>
        <dbReference type="PROSITE" id="PS50097"/>
    </source>
</evidence>
<evidence type="ECO:0000313" key="3">
    <source>
        <dbReference type="Proteomes" id="UP000614601"/>
    </source>
</evidence>
<dbReference type="Proteomes" id="UP000614601">
    <property type="component" value="Unassembled WGS sequence"/>
</dbReference>